<dbReference type="InterPro" id="IPR025568">
    <property type="entry name" value="DUF4334"/>
</dbReference>
<evidence type="ECO:0000259" key="1">
    <source>
        <dbReference type="Pfam" id="PF14231"/>
    </source>
</evidence>
<reference evidence="3 5" key="1">
    <citation type="submission" date="2017-11" db="EMBL/GenBank/DDBJ databases">
        <authorList>
            <person name="Han C.G."/>
        </authorList>
    </citation>
    <scope>NUCLEOTIDE SEQUENCE [LARGE SCALE GENOMIC DNA]</scope>
    <source>
        <strain evidence="3 5">HCNT1</strain>
    </source>
</reference>
<sequence length="166" mass="19127">MRNALDEFQRLPPIEPREMIGLWTGRGIPSDHPFDGVLENLGWFGKRFTPDLRADALLFRFGERELIPIDPARIPLRLALRIRKVGKTRAARKLFSCLQRKLRAKGSVASLKTMSFQGVASAAMIYDDQPIIDHFRKMDDRKIIGAMTIQGDDRIYFFKLERVDEP</sequence>
<evidence type="ECO:0000313" key="5">
    <source>
        <dbReference type="Proteomes" id="UP000232164"/>
    </source>
</evidence>
<dbReference type="EMBL" id="PIQN01000003">
    <property type="protein sequence ID" value="PKA44737.1"/>
    <property type="molecule type" value="Genomic_DNA"/>
</dbReference>
<evidence type="ECO:0000313" key="4">
    <source>
        <dbReference type="EMBL" id="UWU18895.1"/>
    </source>
</evidence>
<feature type="domain" description="GXWXG" evidence="1">
    <location>
        <begin position="8"/>
        <end position="60"/>
    </location>
</feature>
<proteinExistence type="predicted"/>
<protein>
    <submittedName>
        <fullName evidence="4">DUF4334 domain-containing protein</fullName>
    </submittedName>
</protein>
<evidence type="ECO:0000313" key="6">
    <source>
        <dbReference type="Proteomes" id="UP001060123"/>
    </source>
</evidence>
<organism evidence="3 5">
    <name type="scientific">Rhizobium sullae</name>
    <name type="common">Rhizobium hedysari</name>
    <dbReference type="NCBI Taxonomy" id="50338"/>
    <lineage>
        <taxon>Bacteria</taxon>
        <taxon>Pseudomonadati</taxon>
        <taxon>Pseudomonadota</taxon>
        <taxon>Alphaproteobacteria</taxon>
        <taxon>Hyphomicrobiales</taxon>
        <taxon>Rhizobiaceae</taxon>
        <taxon>Rhizobium/Agrobacterium group</taxon>
        <taxon>Rhizobium</taxon>
    </lineage>
</organism>
<keyword evidence="6" id="KW-1185">Reference proteome</keyword>
<accession>A0A2N0DF71</accession>
<dbReference type="Pfam" id="PF14232">
    <property type="entry name" value="DUF4334"/>
    <property type="match status" value="1"/>
</dbReference>
<gene>
    <name evidence="3" type="ORF">CWR43_02495</name>
    <name evidence="4" type="ORF">N2599_20655</name>
</gene>
<reference evidence="4" key="3">
    <citation type="submission" date="2022-09" db="EMBL/GenBank/DDBJ databases">
        <title>Australian commercial rhizobial inoculants.</title>
        <authorList>
            <person name="Kohlmeier M.G."/>
            <person name="O'Hara G.W."/>
            <person name="Colombi E."/>
            <person name="Ramsay J.P."/>
            <person name="Terpolilli J."/>
        </authorList>
    </citation>
    <scope>NUCLEOTIDE SEQUENCE</scope>
    <source>
        <strain evidence="4">WSM1592</strain>
        <plasmid evidence="4">pWSM1592_1</plasmid>
    </source>
</reference>
<reference evidence="3 5" key="2">
    <citation type="submission" date="2017-12" db="EMBL/GenBank/DDBJ databases">
        <title>Genome sequence of Rhizobium sullae HCNT1 isolated from Sulla coronaria nodules and featuring peculiar denitrification phenotypes.</title>
        <authorList>
            <person name="De Diego-Diaz B."/>
            <person name="Treu L."/>
            <person name="Campanaro S."/>
            <person name="Da Silva Duarte V."/>
            <person name="Basaglia M."/>
            <person name="Favaro L."/>
            <person name="Casella S."/>
            <person name="Squartini A."/>
        </authorList>
    </citation>
    <scope>NUCLEOTIDE SEQUENCE [LARGE SCALE GENOMIC DNA]</scope>
    <source>
        <strain evidence="3 5">HCNT1</strain>
    </source>
</reference>
<dbReference type="Pfam" id="PF14231">
    <property type="entry name" value="GXWXG"/>
    <property type="match status" value="1"/>
</dbReference>
<dbReference type="Proteomes" id="UP001060123">
    <property type="component" value="Plasmid pWSM1592_1"/>
</dbReference>
<dbReference type="InterPro" id="IPR025951">
    <property type="entry name" value="GXWXG_dom"/>
</dbReference>
<evidence type="ECO:0000259" key="2">
    <source>
        <dbReference type="Pfam" id="PF14232"/>
    </source>
</evidence>
<name>A0A2N0DF71_RHISU</name>
<dbReference type="STRING" id="1041146.GCA_000427985_06485"/>
<dbReference type="Gene3D" id="2.40.128.580">
    <property type="entry name" value="GXWXG domain"/>
    <property type="match status" value="1"/>
</dbReference>
<dbReference type="Proteomes" id="UP000232164">
    <property type="component" value="Unassembled WGS sequence"/>
</dbReference>
<dbReference type="AlphaFoldDB" id="A0A2N0DF71"/>
<dbReference type="RefSeq" id="WP_037144352.1">
    <property type="nucleotide sequence ID" value="NZ_CP104144.1"/>
</dbReference>
<dbReference type="EMBL" id="CP104144">
    <property type="protein sequence ID" value="UWU18895.1"/>
    <property type="molecule type" value="Genomic_DNA"/>
</dbReference>
<keyword evidence="4" id="KW-0614">Plasmid</keyword>
<geneLocation type="plasmid" evidence="4 6">
    <name>pWSM1592_1</name>
</geneLocation>
<feature type="domain" description="DUF4334" evidence="2">
    <location>
        <begin position="108"/>
        <end position="162"/>
    </location>
</feature>
<evidence type="ECO:0000313" key="3">
    <source>
        <dbReference type="EMBL" id="PKA44737.1"/>
    </source>
</evidence>